<feature type="region of interest" description="Disordered" evidence="1">
    <location>
        <begin position="185"/>
        <end position="206"/>
    </location>
</feature>
<evidence type="ECO:0000256" key="1">
    <source>
        <dbReference type="SAM" id="MobiDB-lite"/>
    </source>
</evidence>
<dbReference type="GO" id="GO:0031083">
    <property type="term" value="C:BLOC-1 complex"/>
    <property type="evidence" value="ECO:0007669"/>
    <property type="project" value="TreeGrafter"/>
</dbReference>
<evidence type="ECO:0000313" key="3">
    <source>
        <dbReference type="Proteomes" id="UP000694408"/>
    </source>
</evidence>
<feature type="compositionally biased region" description="Basic residues" evidence="1">
    <location>
        <begin position="116"/>
        <end position="127"/>
    </location>
</feature>
<proteinExistence type="predicted"/>
<protein>
    <submittedName>
        <fullName evidence="2">Biogenesis of lysosomal organelles complex 1 subunit 6</fullName>
    </submittedName>
</protein>
<feature type="region of interest" description="Disordered" evidence="1">
    <location>
        <begin position="1"/>
        <end position="150"/>
    </location>
</feature>
<dbReference type="PANTHER" id="PTHR31328:SF2">
    <property type="entry name" value="BIOGENESIS OF LYSOSOME-RELATED ORGANELLES COMPLEX 1 SUBUNIT 6"/>
    <property type="match status" value="1"/>
</dbReference>
<dbReference type="InterPro" id="IPR028119">
    <property type="entry name" value="Snapin/Pallidin/Snn1"/>
</dbReference>
<organism evidence="2 3">
    <name type="scientific">Junco hyemalis</name>
    <name type="common">Dark-eyed junco</name>
    <dbReference type="NCBI Taxonomy" id="40217"/>
    <lineage>
        <taxon>Eukaryota</taxon>
        <taxon>Metazoa</taxon>
        <taxon>Chordata</taxon>
        <taxon>Craniata</taxon>
        <taxon>Vertebrata</taxon>
        <taxon>Euteleostomi</taxon>
        <taxon>Archelosauria</taxon>
        <taxon>Archosauria</taxon>
        <taxon>Dinosauria</taxon>
        <taxon>Saurischia</taxon>
        <taxon>Theropoda</taxon>
        <taxon>Coelurosauria</taxon>
        <taxon>Aves</taxon>
        <taxon>Neognathae</taxon>
        <taxon>Neoaves</taxon>
        <taxon>Telluraves</taxon>
        <taxon>Australaves</taxon>
        <taxon>Passeriformes</taxon>
        <taxon>Passerellidae</taxon>
        <taxon>Junco</taxon>
    </lineage>
</organism>
<feature type="compositionally biased region" description="Low complexity" evidence="1">
    <location>
        <begin position="185"/>
        <end position="195"/>
    </location>
</feature>
<dbReference type="Ensembl" id="ENSJHYT00000014926.1">
    <property type="protein sequence ID" value="ENSJHYP00000012327.1"/>
    <property type="gene ID" value="ENSJHYG00000009638.1"/>
</dbReference>
<name>A0A8C5J3G7_JUNHY</name>
<dbReference type="PANTHER" id="PTHR31328">
    <property type="entry name" value="BIOGENESIS OF LYSOSOME-RELATED ORGANELLES COMPLEX 1 SUBUNIT 6"/>
    <property type="match status" value="1"/>
</dbReference>
<dbReference type="Proteomes" id="UP000694408">
    <property type="component" value="Unplaced"/>
</dbReference>
<feature type="compositionally biased region" description="Polar residues" evidence="1">
    <location>
        <begin position="1"/>
        <end position="11"/>
    </location>
</feature>
<accession>A0A8C5J3G7</accession>
<feature type="compositionally biased region" description="Basic and acidic residues" evidence="1">
    <location>
        <begin position="315"/>
        <end position="336"/>
    </location>
</feature>
<dbReference type="GO" id="GO:0030133">
    <property type="term" value="C:transport vesicle"/>
    <property type="evidence" value="ECO:0007669"/>
    <property type="project" value="TreeGrafter"/>
</dbReference>
<sequence length="344" mass="36212">QSVFLCGSSSLGRAVLLPPGSRCPGQAGPGPSRPARSGPGTTAGSRGAATRARRGSAAAPAAAPGARRLPTAPGESGTPGSGGTATDTAPAGGRGPAARRGRERRHRHSASLPRPTRPRPGARRRRRLYGEAAAGRGPGGAGPARSVRAAGPACRGLGRPCPALPCPALPCQRAPGAAAMSGAEAKEAAAAGDPGRSLGPGDASPDEGVVEDLPLIDEKAVEQLTEGLISHYLPDLQRSKSALQELTQNQVVLLETLEQEVSKFKECNSIVDINALFSEAKHYHNKLVNIRNEMMMLHEKTSKLKKRALKLQQKRQKEELEREQQREKELEREKQLTAKPAKRT</sequence>
<reference evidence="2" key="1">
    <citation type="submission" date="2025-08" db="UniProtKB">
        <authorList>
            <consortium name="Ensembl"/>
        </authorList>
    </citation>
    <scope>IDENTIFICATION</scope>
</reference>
<dbReference type="Pfam" id="PF14712">
    <property type="entry name" value="Snapin_Pallidin"/>
    <property type="match status" value="1"/>
</dbReference>
<keyword evidence="3" id="KW-1185">Reference proteome</keyword>
<feature type="compositionally biased region" description="Low complexity" evidence="1">
    <location>
        <begin position="29"/>
        <end position="76"/>
    </location>
</feature>
<feature type="region of interest" description="Disordered" evidence="1">
    <location>
        <begin position="306"/>
        <end position="344"/>
    </location>
</feature>
<evidence type="ECO:0000313" key="2">
    <source>
        <dbReference type="Ensembl" id="ENSJHYP00000012327.1"/>
    </source>
</evidence>
<reference evidence="2" key="2">
    <citation type="submission" date="2025-09" db="UniProtKB">
        <authorList>
            <consortium name="Ensembl"/>
        </authorList>
    </citation>
    <scope>IDENTIFICATION</scope>
</reference>
<feature type="compositionally biased region" description="Basic residues" evidence="1">
    <location>
        <begin position="97"/>
        <end position="109"/>
    </location>
</feature>
<dbReference type="AlphaFoldDB" id="A0A8C5J3G7"/>